<protein>
    <submittedName>
        <fullName evidence="1">Uncharacterized protein</fullName>
    </submittedName>
</protein>
<sequence length="91" mass="10320">MPGGFLAGSIHFWMPPPLRMSPLLGMPCFKAPSQIPPDVATLHWLRFWVRGNAVQMRGKQAFRVWQYTFITRQRKSAGHVKILLCAVLCAV</sequence>
<reference evidence="1" key="1">
    <citation type="journal article" date="2021" name="Proc. Natl. Acad. Sci. U.S.A.">
        <title>A Catalog of Tens of Thousands of Viruses from Human Metagenomes Reveals Hidden Associations with Chronic Diseases.</title>
        <authorList>
            <person name="Tisza M.J."/>
            <person name="Buck C.B."/>
        </authorList>
    </citation>
    <scope>NUCLEOTIDE SEQUENCE</scope>
    <source>
        <strain evidence="1">CtMCY8</strain>
    </source>
</reference>
<dbReference type="EMBL" id="BK032782">
    <property type="protein sequence ID" value="DAF60082.1"/>
    <property type="molecule type" value="Genomic_DNA"/>
</dbReference>
<evidence type="ECO:0000313" key="1">
    <source>
        <dbReference type="EMBL" id="DAF60082.1"/>
    </source>
</evidence>
<proteinExistence type="predicted"/>
<accession>A0A8S5TBF2</accession>
<name>A0A8S5TBF2_9CAUD</name>
<organism evidence="1">
    <name type="scientific">Siphoviridae sp. ctMCY8</name>
    <dbReference type="NCBI Taxonomy" id="2827854"/>
    <lineage>
        <taxon>Viruses</taxon>
        <taxon>Duplodnaviria</taxon>
        <taxon>Heunggongvirae</taxon>
        <taxon>Uroviricota</taxon>
        <taxon>Caudoviricetes</taxon>
    </lineage>
</organism>